<dbReference type="Gene3D" id="1.10.260.40">
    <property type="entry name" value="lambda repressor-like DNA-binding domains"/>
    <property type="match status" value="1"/>
</dbReference>
<accession>A0A656DD53</accession>
<reference evidence="2 3" key="1">
    <citation type="submission" date="2015-11" db="EMBL/GenBank/DDBJ databases">
        <authorList>
            <person name="Varghese N."/>
        </authorList>
    </citation>
    <scope>NUCLEOTIDE SEQUENCE [LARGE SCALE GENOMIC DNA]</scope>
    <source>
        <strain evidence="2 3">JGI-24</strain>
    </source>
</reference>
<gene>
    <name evidence="2" type="ORF">JGI24_01775</name>
</gene>
<dbReference type="GO" id="GO:0003677">
    <property type="term" value="F:DNA binding"/>
    <property type="evidence" value="ECO:0007669"/>
    <property type="project" value="InterPro"/>
</dbReference>
<dbReference type="PROSITE" id="PS50932">
    <property type="entry name" value="HTH_LACI_2"/>
    <property type="match status" value="1"/>
</dbReference>
<evidence type="ECO:0000259" key="1">
    <source>
        <dbReference type="PROSITE" id="PS50932"/>
    </source>
</evidence>
<dbReference type="PRINTS" id="PR00036">
    <property type="entry name" value="HTHLACI"/>
</dbReference>
<sequence>MFKKVTIKDVAKKAGLSISTVSLVINNKGKVGGRDKKKGSSSN</sequence>
<dbReference type="RefSeq" id="WP_081041063.1">
    <property type="nucleotide sequence ID" value="NZ_CZVU01000142.1"/>
</dbReference>
<evidence type="ECO:0000313" key="2">
    <source>
        <dbReference type="EMBL" id="CUT05844.1"/>
    </source>
</evidence>
<evidence type="ECO:0000313" key="3">
    <source>
        <dbReference type="Proteomes" id="UP000243065"/>
    </source>
</evidence>
<keyword evidence="3" id="KW-1185">Reference proteome</keyword>
<name>A0A656DD53_KRYT1</name>
<dbReference type="Proteomes" id="UP000243065">
    <property type="component" value="Unassembled WGS sequence"/>
</dbReference>
<dbReference type="EMBL" id="CZVU01000142">
    <property type="protein sequence ID" value="CUT05844.1"/>
    <property type="molecule type" value="Genomic_DNA"/>
</dbReference>
<feature type="domain" description="HTH lacI-type" evidence="1">
    <location>
        <begin position="5"/>
        <end position="31"/>
    </location>
</feature>
<dbReference type="CDD" id="cd01392">
    <property type="entry name" value="HTH_LacI"/>
    <property type="match status" value="1"/>
</dbReference>
<proteinExistence type="predicted"/>
<dbReference type="InterPro" id="IPR000843">
    <property type="entry name" value="HTH_LacI"/>
</dbReference>
<dbReference type="SUPFAM" id="SSF47413">
    <property type="entry name" value="lambda repressor-like DNA-binding domains"/>
    <property type="match status" value="1"/>
</dbReference>
<dbReference type="InterPro" id="IPR010982">
    <property type="entry name" value="Lambda_DNA-bd_dom_sf"/>
</dbReference>
<dbReference type="Pfam" id="PF00356">
    <property type="entry name" value="LacI"/>
    <property type="match status" value="1"/>
</dbReference>
<protein>
    <submittedName>
        <fullName evidence="2">Regulatory protein, lacI family</fullName>
    </submittedName>
</protein>
<dbReference type="GO" id="GO:0006355">
    <property type="term" value="P:regulation of DNA-templated transcription"/>
    <property type="evidence" value="ECO:0007669"/>
    <property type="project" value="InterPro"/>
</dbReference>
<organism evidence="2 3">
    <name type="scientific">Kryptobacter tengchongensis</name>
    <dbReference type="NCBI Taxonomy" id="1643429"/>
    <lineage>
        <taxon>Bacteria</taxon>
        <taxon>Pseudomonadati</taxon>
        <taxon>Candidatus Kryptoniota</taxon>
        <taxon>Candidatus Kryptobacter</taxon>
    </lineage>
</organism>
<dbReference type="AlphaFoldDB" id="A0A656DD53"/>